<comment type="similarity">
    <text evidence="5">Belongs to the Maf family. YceF subfamily.</text>
</comment>
<comment type="function">
    <text evidence="5">Nucleoside triphosphate pyrophosphatase that hydrolyzes 7-methyl-GTP (m(7)GTP). May have a dual role in cell division arrest and in preventing the incorporation of modified nucleotides into cellular nucleic acids.</text>
</comment>
<comment type="cofactor">
    <cofactor evidence="5">
        <name>a divalent metal cation</name>
        <dbReference type="ChEBI" id="CHEBI:60240"/>
    </cofactor>
</comment>
<dbReference type="EC" id="3.6.1.-" evidence="5"/>
<dbReference type="PANTHER" id="PTHR43213:SF10">
    <property type="entry name" value="7-METHYL-GTP PYROPHOSPHATASE"/>
    <property type="match status" value="1"/>
</dbReference>
<dbReference type="CDD" id="cd00555">
    <property type="entry name" value="Maf"/>
    <property type="match status" value="1"/>
</dbReference>
<comment type="caution">
    <text evidence="6">The sequence shown here is derived from an EMBL/GenBank/DDBJ whole genome shotgun (WGS) entry which is preliminary data.</text>
</comment>
<evidence type="ECO:0000313" key="6">
    <source>
        <dbReference type="EMBL" id="MBM7125842.1"/>
    </source>
</evidence>
<keyword evidence="4 5" id="KW-0546">Nucleotide metabolism</keyword>
<comment type="subcellular location">
    <subcellularLocation>
        <location evidence="1 5">Cytoplasm</location>
    </subcellularLocation>
</comment>
<dbReference type="HAMAP" id="MF_00528">
    <property type="entry name" value="Maf"/>
    <property type="match status" value="1"/>
</dbReference>
<evidence type="ECO:0000313" key="7">
    <source>
        <dbReference type="Proteomes" id="UP001430149"/>
    </source>
</evidence>
<dbReference type="PANTHER" id="PTHR43213">
    <property type="entry name" value="BIFUNCTIONAL DTTP/UTP PYROPHOSPHATASE/METHYLTRANSFERASE PROTEIN-RELATED"/>
    <property type="match status" value="1"/>
</dbReference>
<evidence type="ECO:0000256" key="3">
    <source>
        <dbReference type="ARBA" id="ARBA00022801"/>
    </source>
</evidence>
<dbReference type="Gene3D" id="3.90.950.10">
    <property type="match status" value="1"/>
</dbReference>
<gene>
    <name evidence="6" type="primary">maf</name>
    <name evidence="6" type="ORF">ISP19_10720</name>
</gene>
<dbReference type="EMBL" id="JADIKE010000035">
    <property type="protein sequence ID" value="MBM7125842.1"/>
    <property type="molecule type" value="Genomic_DNA"/>
</dbReference>
<keyword evidence="3 5" id="KW-0378">Hydrolase</keyword>
<dbReference type="InterPro" id="IPR003697">
    <property type="entry name" value="Maf-like"/>
</dbReference>
<organism evidence="6 7">
    <name type="scientific">Dyella flava</name>
    <dbReference type="NCBI Taxonomy" id="1920170"/>
    <lineage>
        <taxon>Bacteria</taxon>
        <taxon>Pseudomonadati</taxon>
        <taxon>Pseudomonadota</taxon>
        <taxon>Gammaproteobacteria</taxon>
        <taxon>Lysobacterales</taxon>
        <taxon>Rhodanobacteraceae</taxon>
        <taxon>Dyella</taxon>
    </lineage>
</organism>
<evidence type="ECO:0000256" key="1">
    <source>
        <dbReference type="ARBA" id="ARBA00004496"/>
    </source>
</evidence>
<feature type="site" description="Important for substrate specificity" evidence="5">
    <location>
        <position position="156"/>
    </location>
</feature>
<dbReference type="RefSeq" id="WP_204681780.1">
    <property type="nucleotide sequence ID" value="NZ_BSNR01000001.1"/>
</dbReference>
<name>A0ABS2K3N9_9GAMM</name>
<dbReference type="PIRSF" id="PIRSF006305">
    <property type="entry name" value="Maf"/>
    <property type="match status" value="1"/>
</dbReference>
<sequence>MTARRLVLGSTSRYRAELLRRLGLDFEPRAPGTEEVELAGEVPAIRAMRLAIAKATDAGAGLPDALVIGSDQVAELDGVLLEKPGSIERAHKQLTACSGRTVHFHTALCVLDTRDGRPRTHLDLTRVHFRVLDAAEITRYIEREQPLDCAGSFKCEGLGISLFERIENSDPTALIGLPLIALAQLLRDAGVNVP</sequence>
<proteinExistence type="inferred from homology"/>
<evidence type="ECO:0000256" key="2">
    <source>
        <dbReference type="ARBA" id="ARBA00022490"/>
    </source>
</evidence>
<feature type="active site" description="Proton acceptor" evidence="5">
    <location>
        <position position="71"/>
    </location>
</feature>
<evidence type="ECO:0000256" key="4">
    <source>
        <dbReference type="ARBA" id="ARBA00023080"/>
    </source>
</evidence>
<accession>A0ABS2K3N9</accession>
<reference evidence="6" key="1">
    <citation type="submission" date="2020-10" db="EMBL/GenBank/DDBJ databases">
        <title>Phylogeny of dyella-like bacteria.</title>
        <authorList>
            <person name="Fu J."/>
        </authorList>
    </citation>
    <scope>NUCLEOTIDE SEQUENCE</scope>
    <source>
        <strain evidence="6">DHOC52</strain>
    </source>
</reference>
<comment type="caution">
    <text evidence="5">Lacks conserved residue(s) required for the propagation of feature annotation.</text>
</comment>
<dbReference type="Proteomes" id="UP001430149">
    <property type="component" value="Unassembled WGS sequence"/>
</dbReference>
<keyword evidence="2 5" id="KW-0963">Cytoplasm</keyword>
<dbReference type="Pfam" id="PF02545">
    <property type="entry name" value="Maf"/>
    <property type="match status" value="1"/>
</dbReference>
<keyword evidence="7" id="KW-1185">Reference proteome</keyword>
<feature type="site" description="Important for substrate specificity" evidence="5">
    <location>
        <position position="14"/>
    </location>
</feature>
<evidence type="ECO:0000256" key="5">
    <source>
        <dbReference type="HAMAP-Rule" id="MF_00528"/>
    </source>
</evidence>
<dbReference type="InterPro" id="IPR029001">
    <property type="entry name" value="ITPase-like_fam"/>
</dbReference>
<dbReference type="SUPFAM" id="SSF52972">
    <property type="entry name" value="ITPase-like"/>
    <property type="match status" value="1"/>
</dbReference>
<comment type="catalytic activity">
    <reaction evidence="5">
        <text>N(7)-methyl-GTP + H2O = N(7)-methyl-GMP + diphosphate + H(+)</text>
        <dbReference type="Rhea" id="RHEA:58744"/>
        <dbReference type="ChEBI" id="CHEBI:15377"/>
        <dbReference type="ChEBI" id="CHEBI:15378"/>
        <dbReference type="ChEBI" id="CHEBI:33019"/>
        <dbReference type="ChEBI" id="CHEBI:58285"/>
        <dbReference type="ChEBI" id="CHEBI:87133"/>
    </reaction>
</comment>
<dbReference type="NCBIfam" id="TIGR00172">
    <property type="entry name" value="maf"/>
    <property type="match status" value="1"/>
</dbReference>
<feature type="site" description="Important for substrate specificity" evidence="5">
    <location>
        <position position="72"/>
    </location>
</feature>
<protein>
    <recommendedName>
        <fullName evidence="5">7-methyl-GTP pyrophosphatase</fullName>
        <shortName evidence="5">m(7)GTP pyrophosphatase</shortName>
        <ecNumber evidence="5">3.6.1.-</ecNumber>
    </recommendedName>
</protein>